<evidence type="ECO:0000313" key="1">
    <source>
        <dbReference type="EMBL" id="MDO7788618.1"/>
    </source>
</evidence>
<reference evidence="1" key="1">
    <citation type="journal article" date="2023" name="J. Hazard. Mater.">
        <title>Anaerobic biodegradation of pyrene and benzo[a]pyrene by a new sulfate-reducing Desulforamulus aquiferis strain DSA.</title>
        <authorList>
            <person name="Zhang Z."/>
            <person name="Sun J."/>
            <person name="Gong X."/>
            <person name="Wang C."/>
            <person name="Wang H."/>
        </authorList>
    </citation>
    <scope>NUCLEOTIDE SEQUENCE</scope>
    <source>
        <strain evidence="1">DSA</strain>
    </source>
</reference>
<reference evidence="1" key="2">
    <citation type="submission" date="2023-03" db="EMBL/GenBank/DDBJ databases">
        <authorList>
            <person name="Zhang Z."/>
        </authorList>
    </citation>
    <scope>NUCLEOTIDE SEQUENCE</scope>
    <source>
        <strain evidence="1">DSA</strain>
    </source>
</reference>
<sequence>MNYLDVRKLIKNPGVNRIIFELNGMAPAGQIRGKSCWFSCQL</sequence>
<evidence type="ECO:0000313" key="2">
    <source>
        <dbReference type="Proteomes" id="UP001172911"/>
    </source>
</evidence>
<dbReference type="RefSeq" id="WP_304544715.1">
    <property type="nucleotide sequence ID" value="NZ_JARPTC010000022.1"/>
</dbReference>
<name>A0AAW7ZFY0_9FIRM</name>
<dbReference type="AlphaFoldDB" id="A0AAW7ZFY0"/>
<comment type="caution">
    <text evidence="1">The sequence shown here is derived from an EMBL/GenBank/DDBJ whole genome shotgun (WGS) entry which is preliminary data.</text>
</comment>
<accession>A0AAW7ZFY0</accession>
<gene>
    <name evidence="1" type="ORF">P6N53_15425</name>
</gene>
<keyword evidence="2" id="KW-1185">Reference proteome</keyword>
<dbReference type="Proteomes" id="UP001172911">
    <property type="component" value="Unassembled WGS sequence"/>
</dbReference>
<proteinExistence type="predicted"/>
<dbReference type="EMBL" id="JARPTC010000022">
    <property type="protein sequence ID" value="MDO7788618.1"/>
    <property type="molecule type" value="Genomic_DNA"/>
</dbReference>
<organism evidence="1 2">
    <name type="scientific">Desulforamulus aquiferis</name>
    <dbReference type="NCBI Taxonomy" id="1397668"/>
    <lineage>
        <taxon>Bacteria</taxon>
        <taxon>Bacillati</taxon>
        <taxon>Bacillota</taxon>
        <taxon>Clostridia</taxon>
        <taxon>Eubacteriales</taxon>
        <taxon>Peptococcaceae</taxon>
        <taxon>Desulforamulus</taxon>
    </lineage>
</organism>
<protein>
    <submittedName>
        <fullName evidence="1">Uncharacterized protein</fullName>
    </submittedName>
</protein>